<evidence type="ECO:0000259" key="2">
    <source>
        <dbReference type="Pfam" id="PF13340"/>
    </source>
</evidence>
<feature type="compositionally biased region" description="Polar residues" evidence="1">
    <location>
        <begin position="110"/>
        <end position="126"/>
    </location>
</feature>
<evidence type="ECO:0000313" key="3">
    <source>
        <dbReference type="EMBL" id="VAV93945.1"/>
    </source>
</evidence>
<protein>
    <recommendedName>
        <fullName evidence="2">Insertion element IS402-like domain-containing protein</fullName>
    </recommendedName>
</protein>
<dbReference type="PANTHER" id="PTHR46637:SF1">
    <property type="entry name" value="BLL5188 PROTEIN"/>
    <property type="match status" value="1"/>
</dbReference>
<dbReference type="EMBL" id="UOEC01000114">
    <property type="protein sequence ID" value="VAV93945.1"/>
    <property type="molecule type" value="Genomic_DNA"/>
</dbReference>
<reference evidence="3" key="1">
    <citation type="submission" date="2018-06" db="EMBL/GenBank/DDBJ databases">
        <authorList>
            <person name="Zhirakovskaya E."/>
        </authorList>
    </citation>
    <scope>NUCLEOTIDE SEQUENCE</scope>
</reference>
<dbReference type="InterPro" id="IPR052909">
    <property type="entry name" value="Transposase_6_like"/>
</dbReference>
<sequence>MAFERLNENEWQLLEKLVRSGKSLRGRPPKQHRQIFEAVFWIASCDVPWRSLPERFGKWNTVYRQFKRWSEADLWNRVLDDLENNPDVAEVSQNLKHNILATIRLARQRQMQRSPVTATGSSTTRHSLAPGAPSKSLEAGPVNL</sequence>
<dbReference type="AlphaFoldDB" id="A0A3B0SG76"/>
<organism evidence="3">
    <name type="scientific">hydrothermal vent metagenome</name>
    <dbReference type="NCBI Taxonomy" id="652676"/>
    <lineage>
        <taxon>unclassified sequences</taxon>
        <taxon>metagenomes</taxon>
        <taxon>ecological metagenomes</taxon>
    </lineage>
</organism>
<evidence type="ECO:0000256" key="1">
    <source>
        <dbReference type="SAM" id="MobiDB-lite"/>
    </source>
</evidence>
<dbReference type="PANTHER" id="PTHR46637">
    <property type="entry name" value="TIS1421-TRANSPOSASE PROTEIN A"/>
    <property type="match status" value="1"/>
</dbReference>
<feature type="domain" description="Insertion element IS402-like" evidence="2">
    <location>
        <begin position="6"/>
        <end position="78"/>
    </location>
</feature>
<feature type="region of interest" description="Disordered" evidence="1">
    <location>
        <begin position="110"/>
        <end position="144"/>
    </location>
</feature>
<accession>A0A3B0SG76</accession>
<gene>
    <name evidence="3" type="ORF">MNBD_ALPHA08-1482</name>
</gene>
<dbReference type="Pfam" id="PF13340">
    <property type="entry name" value="DUF4096"/>
    <property type="match status" value="1"/>
</dbReference>
<name>A0A3B0SG76_9ZZZZ</name>
<dbReference type="InterPro" id="IPR025161">
    <property type="entry name" value="IS402-like_dom"/>
</dbReference>
<proteinExistence type="predicted"/>